<organism evidence="1 2">
    <name type="scientific">Rhizophagus irregularis (strain DAOM 197198w)</name>
    <name type="common">Glomus intraradices</name>
    <dbReference type="NCBI Taxonomy" id="1432141"/>
    <lineage>
        <taxon>Eukaryota</taxon>
        <taxon>Fungi</taxon>
        <taxon>Fungi incertae sedis</taxon>
        <taxon>Mucoromycota</taxon>
        <taxon>Glomeromycotina</taxon>
        <taxon>Glomeromycetes</taxon>
        <taxon>Glomerales</taxon>
        <taxon>Glomeraceae</taxon>
        <taxon>Rhizophagus</taxon>
    </lineage>
</organism>
<reference evidence="1 2" key="1">
    <citation type="submission" date="2014-02" db="EMBL/GenBank/DDBJ databases">
        <title>Single nucleus genome sequencing reveals high similarity among nuclei of an endomycorrhizal fungus.</title>
        <authorList>
            <person name="Lin K."/>
            <person name="Geurts R."/>
            <person name="Zhang Z."/>
            <person name="Limpens E."/>
            <person name="Saunders D.G."/>
            <person name="Mu D."/>
            <person name="Pang E."/>
            <person name="Cao H."/>
            <person name="Cha H."/>
            <person name="Lin T."/>
            <person name="Zhou Q."/>
            <person name="Shang Y."/>
            <person name="Li Y."/>
            <person name="Ivanov S."/>
            <person name="Sharma T."/>
            <person name="Velzen R.V."/>
            <person name="Ruijter N.D."/>
            <person name="Aanen D.K."/>
            <person name="Win J."/>
            <person name="Kamoun S."/>
            <person name="Bisseling T."/>
            <person name="Huang S."/>
        </authorList>
    </citation>
    <scope>NUCLEOTIDE SEQUENCE [LARGE SCALE GENOMIC DNA]</scope>
    <source>
        <strain evidence="2">DAOM197198w</strain>
    </source>
</reference>
<dbReference type="EMBL" id="JEMT01025787">
    <property type="protein sequence ID" value="EXX61261.1"/>
    <property type="molecule type" value="Genomic_DNA"/>
</dbReference>
<dbReference type="AlphaFoldDB" id="A0A015KNB6"/>
<name>A0A015KNB6_RHIIW</name>
<keyword evidence="2" id="KW-1185">Reference proteome</keyword>
<sequence>MAMKVLLQRVINFYGDSNNLNLIKFEVKSIYINVPFLALIPHFTWACARTTTTVTKITTIPTTITKATCLTIGTTTTLSITSPTIITKCTPTPTCTCNPHIIGDCCRHPVTIKSLSLSLKTIKIKTLVPVTTICVKPPIY</sequence>
<dbReference type="OrthoDB" id="2443586at2759"/>
<comment type="caution">
    <text evidence="1">The sequence shown here is derived from an EMBL/GenBank/DDBJ whole genome shotgun (WGS) entry which is preliminary data.</text>
</comment>
<evidence type="ECO:0000313" key="2">
    <source>
        <dbReference type="Proteomes" id="UP000022910"/>
    </source>
</evidence>
<proteinExistence type="predicted"/>
<evidence type="ECO:0000313" key="1">
    <source>
        <dbReference type="EMBL" id="EXX61261.1"/>
    </source>
</evidence>
<protein>
    <submittedName>
        <fullName evidence="1">Uncharacterized protein</fullName>
    </submittedName>
</protein>
<dbReference type="HOGENOM" id="CLU_1836224_0_0_1"/>
<dbReference type="Proteomes" id="UP000022910">
    <property type="component" value="Unassembled WGS sequence"/>
</dbReference>
<accession>A0A015KNB6</accession>
<gene>
    <name evidence="1" type="ORF">RirG_172840</name>
</gene>